<sequence>MGSRQRWFFNCSVASKTAPRNVKDLPIDREIRAQHPPRSDFANRARKYLKYKCSKSNKSAANRIPAISNKKADKNCSKANGSDDLCSCLPGLHVPVIQYRLNRSKSPLALNSKSRLLNISTYLEFLLKANPYPVIAYHCPTVNKRQSSSCCTK</sequence>
<accession>A0A7D0TEA8</accession>
<dbReference type="AlphaFoldDB" id="A0A7D0TEA8"/>
<protein>
    <submittedName>
        <fullName evidence="1">Ionotropic receptor 20</fullName>
    </submittedName>
</protein>
<reference evidence="1" key="1">
    <citation type="submission" date="2019-07" db="EMBL/GenBank/DDBJ databases">
        <title>Identification and Expression Pattern of Chemosensory Genes from the Transcriptome of the Propsilocerus akamusi.</title>
        <authorList>
            <person name="Yan C."/>
            <person name="Pan L."/>
        </authorList>
    </citation>
    <scope>NUCLEOTIDE SEQUENCE</scope>
</reference>
<name>A0A7D0TEA8_9DIPT</name>
<organism evidence="1">
    <name type="scientific">Propsilocerus akamusi</name>
    <dbReference type="NCBI Taxonomy" id="903466"/>
    <lineage>
        <taxon>Eukaryota</taxon>
        <taxon>Metazoa</taxon>
        <taxon>Ecdysozoa</taxon>
        <taxon>Arthropoda</taxon>
        <taxon>Hexapoda</taxon>
        <taxon>Insecta</taxon>
        <taxon>Pterygota</taxon>
        <taxon>Neoptera</taxon>
        <taxon>Endopterygota</taxon>
        <taxon>Diptera</taxon>
        <taxon>Nematocera</taxon>
        <taxon>Chironomoidea</taxon>
        <taxon>Chironomidae</taxon>
        <taxon>Propsilocerus</taxon>
    </lineage>
</organism>
<keyword evidence="1" id="KW-0675">Receptor</keyword>
<evidence type="ECO:0000313" key="1">
    <source>
        <dbReference type="EMBL" id="QGW50662.1"/>
    </source>
</evidence>
<proteinExistence type="evidence at transcript level"/>
<dbReference type="EMBL" id="MN132989">
    <property type="protein sequence ID" value="QGW50662.1"/>
    <property type="molecule type" value="mRNA"/>
</dbReference>